<dbReference type="Proteomes" id="UP000264800">
    <property type="component" value="Unplaced"/>
</dbReference>
<keyword evidence="2" id="KW-0732">Signal</keyword>
<dbReference type="SUPFAM" id="SSF50044">
    <property type="entry name" value="SH3-domain"/>
    <property type="match status" value="1"/>
</dbReference>
<evidence type="ECO:0000256" key="2">
    <source>
        <dbReference type="SAM" id="SignalP"/>
    </source>
</evidence>
<sequence>MAAKRFYRQGFLLLLFNFLSTAASERRFSDFKRCADEECSSKFCFFSPAVKDFSGPDCRFLSIKKSETVYVYYKLSGRRADLWAGSVSILQYEHFCCVGSNFGYFPKDLLVINHIYTDKEHEIPAEV</sequence>
<dbReference type="GO" id="GO:0005789">
    <property type="term" value="C:endoplasmic reticulum membrane"/>
    <property type="evidence" value="ECO:0007669"/>
    <property type="project" value="TreeGrafter"/>
</dbReference>
<dbReference type="InterPro" id="IPR036028">
    <property type="entry name" value="SH3-like_dom_sf"/>
</dbReference>
<organism evidence="3 4">
    <name type="scientific">Kryptolebias marmoratus</name>
    <name type="common">Mangrove killifish</name>
    <name type="synonym">Rivulus marmoratus</name>
    <dbReference type="NCBI Taxonomy" id="37003"/>
    <lineage>
        <taxon>Eukaryota</taxon>
        <taxon>Metazoa</taxon>
        <taxon>Chordata</taxon>
        <taxon>Craniata</taxon>
        <taxon>Vertebrata</taxon>
        <taxon>Euteleostomi</taxon>
        <taxon>Actinopterygii</taxon>
        <taxon>Neopterygii</taxon>
        <taxon>Teleostei</taxon>
        <taxon>Neoteleostei</taxon>
        <taxon>Acanthomorphata</taxon>
        <taxon>Ovalentaria</taxon>
        <taxon>Atherinomorphae</taxon>
        <taxon>Cyprinodontiformes</taxon>
        <taxon>Rivulidae</taxon>
        <taxon>Kryptolebias</taxon>
    </lineage>
</organism>
<feature type="chain" id="PRO_5018658370" description="SH3 domain-containing protein" evidence="2">
    <location>
        <begin position="23"/>
        <end position="127"/>
    </location>
</feature>
<keyword evidence="1" id="KW-0175">Coiled coil</keyword>
<proteinExistence type="predicted"/>
<reference evidence="3" key="2">
    <citation type="submission" date="2025-09" db="UniProtKB">
        <authorList>
            <consortium name="Ensembl"/>
        </authorList>
    </citation>
    <scope>IDENTIFICATION</scope>
</reference>
<evidence type="ECO:0000313" key="3">
    <source>
        <dbReference type="Ensembl" id="ENSKMAP00000024821.1"/>
    </source>
</evidence>
<dbReference type="PANTHER" id="PTHR23158:SF54">
    <property type="entry name" value="TRANSPORT AND GOLGI ORGANIZATION PROTEIN 1 HOMOLOG"/>
    <property type="match status" value="1"/>
</dbReference>
<dbReference type="Ensembl" id="ENSKMAT00000025132.1">
    <property type="protein sequence ID" value="ENSKMAP00000024821.1"/>
    <property type="gene ID" value="ENSKMAG00000018405.1"/>
</dbReference>
<dbReference type="OMA" id="VCEDIVW"/>
<protein>
    <recommendedName>
        <fullName evidence="5">SH3 domain-containing protein</fullName>
    </recommendedName>
</protein>
<keyword evidence="4" id="KW-1185">Reference proteome</keyword>
<name>A0A3Q3B745_KRYMA</name>
<evidence type="ECO:0008006" key="5">
    <source>
        <dbReference type="Google" id="ProtNLM"/>
    </source>
</evidence>
<evidence type="ECO:0000313" key="4">
    <source>
        <dbReference type="Proteomes" id="UP000264800"/>
    </source>
</evidence>
<accession>A0A3Q3B745</accession>
<dbReference type="PANTHER" id="PTHR23158">
    <property type="entry name" value="MELANOMA INHIBITORY ACTIVITY-RELATED"/>
    <property type="match status" value="1"/>
</dbReference>
<dbReference type="GO" id="GO:0035459">
    <property type="term" value="P:vesicle cargo loading"/>
    <property type="evidence" value="ECO:0007669"/>
    <property type="project" value="TreeGrafter"/>
</dbReference>
<dbReference type="InterPro" id="IPR051500">
    <property type="entry name" value="cTAGE_MIA/OTOR"/>
</dbReference>
<dbReference type="STRING" id="37003.ENSKMAP00000024821"/>
<dbReference type="GeneTree" id="ENSGT00940000169554"/>
<reference evidence="3" key="1">
    <citation type="submission" date="2025-08" db="UniProtKB">
        <authorList>
            <consortium name="Ensembl"/>
        </authorList>
    </citation>
    <scope>IDENTIFICATION</scope>
</reference>
<dbReference type="AlphaFoldDB" id="A0A3Q3B745"/>
<dbReference type="GO" id="GO:0009306">
    <property type="term" value="P:protein secretion"/>
    <property type="evidence" value="ECO:0007669"/>
    <property type="project" value="TreeGrafter"/>
</dbReference>
<dbReference type="GO" id="GO:0070971">
    <property type="term" value="C:endoplasmic reticulum exit site"/>
    <property type="evidence" value="ECO:0007669"/>
    <property type="project" value="TreeGrafter"/>
</dbReference>
<dbReference type="Gene3D" id="2.30.30.40">
    <property type="entry name" value="SH3 Domains"/>
    <property type="match status" value="1"/>
</dbReference>
<evidence type="ECO:0000256" key="1">
    <source>
        <dbReference type="ARBA" id="ARBA00023054"/>
    </source>
</evidence>
<dbReference type="GO" id="GO:0006888">
    <property type="term" value="P:endoplasmic reticulum to Golgi vesicle-mediated transport"/>
    <property type="evidence" value="ECO:0007669"/>
    <property type="project" value="TreeGrafter"/>
</dbReference>
<feature type="signal peptide" evidence="2">
    <location>
        <begin position="1"/>
        <end position="22"/>
    </location>
</feature>